<proteinExistence type="predicted"/>
<protein>
    <submittedName>
        <fullName evidence="1">Uncharacterized protein</fullName>
    </submittedName>
</protein>
<evidence type="ECO:0000313" key="2">
    <source>
        <dbReference type="Proteomes" id="UP000294933"/>
    </source>
</evidence>
<dbReference type="Proteomes" id="UP000294933">
    <property type="component" value="Unassembled WGS sequence"/>
</dbReference>
<gene>
    <name evidence="1" type="ORF">BD410DRAFT_780799</name>
</gene>
<accession>A0A4Y7QKY0</accession>
<organism evidence="1 2">
    <name type="scientific">Rickenella mellea</name>
    <dbReference type="NCBI Taxonomy" id="50990"/>
    <lineage>
        <taxon>Eukaryota</taxon>
        <taxon>Fungi</taxon>
        <taxon>Dikarya</taxon>
        <taxon>Basidiomycota</taxon>
        <taxon>Agaricomycotina</taxon>
        <taxon>Agaricomycetes</taxon>
        <taxon>Hymenochaetales</taxon>
        <taxon>Rickenellaceae</taxon>
        <taxon>Rickenella</taxon>
    </lineage>
</organism>
<dbReference type="AlphaFoldDB" id="A0A4Y7QKY0"/>
<name>A0A4Y7QKY0_9AGAM</name>
<dbReference type="VEuPathDB" id="FungiDB:BD410DRAFT_780799"/>
<sequence length="51" mass="5796">MQSNKSSYNIRFDSFCVSRCQTNASLTLSSCVRSPNLSESRIHKLRLTLKS</sequence>
<reference evidence="1 2" key="1">
    <citation type="submission" date="2018-06" db="EMBL/GenBank/DDBJ databases">
        <title>A transcriptomic atlas of mushroom development highlights an independent origin of complex multicellularity.</title>
        <authorList>
            <consortium name="DOE Joint Genome Institute"/>
            <person name="Krizsan K."/>
            <person name="Almasi E."/>
            <person name="Merenyi Z."/>
            <person name="Sahu N."/>
            <person name="Viragh M."/>
            <person name="Koszo T."/>
            <person name="Mondo S."/>
            <person name="Kiss B."/>
            <person name="Balint B."/>
            <person name="Kues U."/>
            <person name="Barry K."/>
            <person name="Hegedus J.C."/>
            <person name="Henrissat B."/>
            <person name="Johnson J."/>
            <person name="Lipzen A."/>
            <person name="Ohm R."/>
            <person name="Nagy I."/>
            <person name="Pangilinan J."/>
            <person name="Yan J."/>
            <person name="Xiong Y."/>
            <person name="Grigoriev I.V."/>
            <person name="Hibbett D.S."/>
            <person name="Nagy L.G."/>
        </authorList>
    </citation>
    <scope>NUCLEOTIDE SEQUENCE [LARGE SCALE GENOMIC DNA]</scope>
    <source>
        <strain evidence="1 2">SZMC22713</strain>
    </source>
</reference>
<dbReference type="PROSITE" id="PS51257">
    <property type="entry name" value="PROKAR_LIPOPROTEIN"/>
    <property type="match status" value="1"/>
</dbReference>
<evidence type="ECO:0000313" key="1">
    <source>
        <dbReference type="EMBL" id="TDL28314.1"/>
    </source>
</evidence>
<dbReference type="EMBL" id="ML170157">
    <property type="protein sequence ID" value="TDL28314.1"/>
    <property type="molecule type" value="Genomic_DNA"/>
</dbReference>
<keyword evidence="2" id="KW-1185">Reference proteome</keyword>